<dbReference type="CDD" id="cd02440">
    <property type="entry name" value="AdoMet_MTases"/>
    <property type="match status" value="1"/>
</dbReference>
<accession>A0A2M6W678</accession>
<dbReference type="Pfam" id="PF13847">
    <property type="entry name" value="Methyltransf_31"/>
    <property type="match status" value="1"/>
</dbReference>
<dbReference type="SUPFAM" id="SSF53335">
    <property type="entry name" value="S-adenosyl-L-methionine-dependent methyltransferases"/>
    <property type="match status" value="1"/>
</dbReference>
<protein>
    <recommendedName>
        <fullName evidence="1">Methyltransferase domain-containing protein</fullName>
    </recommendedName>
</protein>
<proteinExistence type="predicted"/>
<reference evidence="3" key="1">
    <citation type="submission" date="2017-09" db="EMBL/GenBank/DDBJ databases">
        <title>Depth-based differentiation of microbial function through sediment-hosted aquifers and enrichment of novel symbionts in the deep terrestrial subsurface.</title>
        <authorList>
            <person name="Probst A.J."/>
            <person name="Ladd B."/>
            <person name="Jarett J.K."/>
            <person name="Geller-Mcgrath D.E."/>
            <person name="Sieber C.M.K."/>
            <person name="Emerson J.B."/>
            <person name="Anantharaman K."/>
            <person name="Thomas B.C."/>
            <person name="Malmstrom R."/>
            <person name="Stieglmeier M."/>
            <person name="Klingl A."/>
            <person name="Woyke T."/>
            <person name="Ryan C.M."/>
            <person name="Banfield J.F."/>
        </authorList>
    </citation>
    <scope>NUCLEOTIDE SEQUENCE [LARGE SCALE GENOMIC DNA]</scope>
</reference>
<evidence type="ECO:0000313" key="3">
    <source>
        <dbReference type="Proteomes" id="UP000231426"/>
    </source>
</evidence>
<name>A0A2M6W678_9BACT</name>
<feature type="domain" description="Methyltransferase" evidence="1">
    <location>
        <begin position="22"/>
        <end position="140"/>
    </location>
</feature>
<dbReference type="InterPro" id="IPR025714">
    <property type="entry name" value="Methyltranfer_dom"/>
</dbReference>
<organism evidence="2 3">
    <name type="scientific">Candidatus Magasanikbacteria bacterium CG10_big_fil_rev_8_21_14_0_10_36_32</name>
    <dbReference type="NCBI Taxonomy" id="1974646"/>
    <lineage>
        <taxon>Bacteria</taxon>
        <taxon>Candidatus Magasanikiibacteriota</taxon>
    </lineage>
</organism>
<dbReference type="Gene3D" id="3.40.50.150">
    <property type="entry name" value="Vaccinia Virus protein VP39"/>
    <property type="match status" value="1"/>
</dbReference>
<gene>
    <name evidence="2" type="ORF">COU29_00705</name>
</gene>
<evidence type="ECO:0000313" key="2">
    <source>
        <dbReference type="EMBL" id="PIT88298.1"/>
    </source>
</evidence>
<comment type="caution">
    <text evidence="2">The sequence shown here is derived from an EMBL/GenBank/DDBJ whole genome shotgun (WGS) entry which is preliminary data.</text>
</comment>
<evidence type="ECO:0000259" key="1">
    <source>
        <dbReference type="Pfam" id="PF13847"/>
    </source>
</evidence>
<sequence length="182" mass="20451">MTHSGIALIDPNKIFEEIHLADGMRVADFGCGRTGHFIFLASRAVGERGAVYAMDIIKDILENIKSRSRSEGYRNIQTIWTDLEKIGAAPIPEETLDAGFFVNVMFMLQNKEQALKEAIRLLKKDAWLVVVDWSKKIGPLGPELSQMVKDEEIVSLAETVGLKLVDKPIIGDYHFCLIFKKM</sequence>
<dbReference type="AlphaFoldDB" id="A0A2M6W678"/>
<dbReference type="InterPro" id="IPR029063">
    <property type="entry name" value="SAM-dependent_MTases_sf"/>
</dbReference>
<dbReference type="Proteomes" id="UP000231426">
    <property type="component" value="Unassembled WGS sequence"/>
</dbReference>
<dbReference type="EMBL" id="PFBV01000003">
    <property type="protein sequence ID" value="PIT88298.1"/>
    <property type="molecule type" value="Genomic_DNA"/>
</dbReference>